<dbReference type="Pfam" id="PF00534">
    <property type="entry name" value="Glycos_transf_1"/>
    <property type="match status" value="1"/>
</dbReference>
<dbReference type="Gene3D" id="3.40.50.2000">
    <property type="entry name" value="Glycogen Phosphorylase B"/>
    <property type="match status" value="2"/>
</dbReference>
<proteinExistence type="predicted"/>
<protein>
    <submittedName>
        <fullName evidence="3">Glycosyltransferase family 4 protein</fullName>
    </submittedName>
</protein>
<dbReference type="SUPFAM" id="SSF53756">
    <property type="entry name" value="UDP-Glycosyltransferase/glycogen phosphorylase"/>
    <property type="match status" value="1"/>
</dbReference>
<name>A0ABT7B8I7_9CYAN</name>
<reference evidence="3 4" key="1">
    <citation type="submission" date="2023-01" db="EMBL/GenBank/DDBJ databases">
        <title>Novel diversity within Roseofilum (Cyanobacteria; Desertifilaceae) from marine benthic mats with descriptions of four novel species.</title>
        <authorList>
            <person name="Wang Y."/>
            <person name="Berthold D.E."/>
            <person name="Hu J."/>
            <person name="Lefler F.W."/>
            <person name="Laughinghouse H.D. IV."/>
        </authorList>
    </citation>
    <scope>NUCLEOTIDE SEQUENCE [LARGE SCALE GENOMIC DNA]</scope>
    <source>
        <strain evidence="3 4">BLCC-M114</strain>
    </source>
</reference>
<dbReference type="RefSeq" id="WP_283767791.1">
    <property type="nucleotide sequence ID" value="NZ_JAQOSO010000084.1"/>
</dbReference>
<dbReference type="InterPro" id="IPR028098">
    <property type="entry name" value="Glyco_trans_4-like_N"/>
</dbReference>
<comment type="caution">
    <text evidence="3">The sequence shown here is derived from an EMBL/GenBank/DDBJ whole genome shotgun (WGS) entry which is preliminary data.</text>
</comment>
<gene>
    <name evidence="3" type="ORF">PMG25_15465</name>
</gene>
<keyword evidence="4" id="KW-1185">Reference proteome</keyword>
<dbReference type="PANTHER" id="PTHR45947">
    <property type="entry name" value="SULFOQUINOVOSYL TRANSFERASE SQD2"/>
    <property type="match status" value="1"/>
</dbReference>
<feature type="domain" description="Glycosyltransferase subfamily 4-like N-terminal" evidence="2">
    <location>
        <begin position="12"/>
        <end position="217"/>
    </location>
</feature>
<dbReference type="Proteomes" id="UP001235849">
    <property type="component" value="Unassembled WGS sequence"/>
</dbReference>
<sequence>MRVLHLANSDGGGAGRAAYRLHRGLRDSDIDSQMLVQHKTHDDRTVTVDPSTLSKLISKLKLSEHLDKLPLKRYPDRDRTDFSLQWVMDKIPSRVEQLKADVINLHWICNGFVQIESLAKFRRPLVWTLHDMWPFTGGCHYTPECDRYMESCGKCPILHSLNPVDVSQRVWKRKAQAWKSLNLTIISPSTWLADCAKSSSLLRDRRIEVIPHGLDTQIYKPIDREMARQLLNLPQDKQLVLFGALYPNSDRRKGFHLLQPALQRLSQSGWKDRIELVIFGASRPEQPVDVGFKCHYLGRLHDDTSLVTAYAAADVMIVPSLQEAFGQTASESLACGTPVVAFAATGLKDIVEHQKTGYLAQPYEIEDLAMGITWVLDNPEQYPKLRQAARAKAAVEWTFERQANRYIDVFKDILS</sequence>
<dbReference type="InterPro" id="IPR050194">
    <property type="entry name" value="Glycosyltransferase_grp1"/>
</dbReference>
<evidence type="ECO:0000313" key="3">
    <source>
        <dbReference type="EMBL" id="MDJ1175488.1"/>
    </source>
</evidence>
<dbReference type="EMBL" id="JAQOSO010000084">
    <property type="protein sequence ID" value="MDJ1175488.1"/>
    <property type="molecule type" value="Genomic_DNA"/>
</dbReference>
<evidence type="ECO:0000313" key="4">
    <source>
        <dbReference type="Proteomes" id="UP001235849"/>
    </source>
</evidence>
<evidence type="ECO:0000259" key="1">
    <source>
        <dbReference type="Pfam" id="PF00534"/>
    </source>
</evidence>
<dbReference type="CDD" id="cd03825">
    <property type="entry name" value="GT4_WcaC-like"/>
    <property type="match status" value="1"/>
</dbReference>
<dbReference type="Pfam" id="PF13439">
    <property type="entry name" value="Glyco_transf_4"/>
    <property type="match status" value="1"/>
</dbReference>
<evidence type="ECO:0000259" key="2">
    <source>
        <dbReference type="Pfam" id="PF13439"/>
    </source>
</evidence>
<feature type="domain" description="Glycosyl transferase family 1" evidence="1">
    <location>
        <begin position="228"/>
        <end position="391"/>
    </location>
</feature>
<dbReference type="PANTHER" id="PTHR45947:SF13">
    <property type="entry name" value="TRANSFERASE"/>
    <property type="match status" value="1"/>
</dbReference>
<organism evidence="3 4">
    <name type="scientific">Roseofilum capinflatum BLCC-M114</name>
    <dbReference type="NCBI Taxonomy" id="3022440"/>
    <lineage>
        <taxon>Bacteria</taxon>
        <taxon>Bacillati</taxon>
        <taxon>Cyanobacteriota</taxon>
        <taxon>Cyanophyceae</taxon>
        <taxon>Desertifilales</taxon>
        <taxon>Desertifilaceae</taxon>
        <taxon>Roseofilum</taxon>
        <taxon>Roseofilum capinflatum</taxon>
    </lineage>
</organism>
<dbReference type="InterPro" id="IPR001296">
    <property type="entry name" value="Glyco_trans_1"/>
</dbReference>
<accession>A0ABT7B8I7</accession>